<feature type="signal peptide" evidence="8">
    <location>
        <begin position="1"/>
        <end position="19"/>
    </location>
</feature>
<evidence type="ECO:0000256" key="3">
    <source>
        <dbReference type="ARBA" id="ARBA00022989"/>
    </source>
</evidence>
<comment type="subcellular location">
    <subcellularLocation>
        <location evidence="1">Membrane</location>
        <topology evidence="1">Multi-pass membrane protein</topology>
    </subcellularLocation>
</comment>
<reference evidence="10" key="1">
    <citation type="submission" date="2016-05" db="EMBL/GenBank/DDBJ databases">
        <authorList>
            <person name="Lavstsen T."/>
            <person name="Jespersen J.S."/>
        </authorList>
    </citation>
    <scope>NUCLEOTIDE SEQUENCE</scope>
    <source>
        <tissue evidence="10">Brain</tissue>
    </source>
</reference>
<dbReference type="AlphaFoldDB" id="A0A1A8JUS8"/>
<keyword evidence="5" id="KW-0472">Membrane</keyword>
<proteinExistence type="predicted"/>
<dbReference type="PROSITE" id="PS50262">
    <property type="entry name" value="G_PROTEIN_RECEP_F1_2"/>
    <property type="match status" value="1"/>
</dbReference>
<reference evidence="10" key="2">
    <citation type="submission" date="2016-06" db="EMBL/GenBank/DDBJ databases">
        <title>The genome of a short-lived fish provides insights into sex chromosome evolution and the genetic control of aging.</title>
        <authorList>
            <person name="Reichwald K."/>
            <person name="Felder M."/>
            <person name="Petzold A."/>
            <person name="Koch P."/>
            <person name="Groth M."/>
            <person name="Platzer M."/>
        </authorList>
    </citation>
    <scope>NUCLEOTIDE SEQUENCE</scope>
    <source>
        <tissue evidence="10">Brain</tissue>
    </source>
</reference>
<dbReference type="InterPro" id="IPR000276">
    <property type="entry name" value="GPCR_Rhodpsn"/>
</dbReference>
<dbReference type="PANTHER" id="PTHR24240">
    <property type="entry name" value="OPSIN"/>
    <property type="match status" value="1"/>
</dbReference>
<gene>
    <name evidence="10" type="primary">TMTOPSB</name>
</gene>
<feature type="domain" description="G-protein coupled receptors family 1 profile" evidence="9">
    <location>
        <begin position="1"/>
        <end position="45"/>
    </location>
</feature>
<evidence type="ECO:0000256" key="8">
    <source>
        <dbReference type="SAM" id="SignalP"/>
    </source>
</evidence>
<keyword evidence="3" id="KW-1133">Transmembrane helix</keyword>
<dbReference type="InterPro" id="IPR017452">
    <property type="entry name" value="GPCR_Rhodpsn_7TM"/>
</dbReference>
<dbReference type="EMBL" id="HAEE01003637">
    <property type="protein sequence ID" value="SBR23657.1"/>
    <property type="molecule type" value="Transcribed_RNA"/>
</dbReference>
<protein>
    <submittedName>
        <fullName evidence="10">Teleost multiple tissue opsin b</fullName>
    </submittedName>
</protein>
<name>A0A1A8JUS8_NOTKU</name>
<keyword evidence="2" id="KW-0812">Transmembrane</keyword>
<accession>A0A1A8JUS8</accession>
<keyword evidence="7" id="KW-0807">Transducer</keyword>
<dbReference type="GO" id="GO:0016020">
    <property type="term" value="C:membrane"/>
    <property type="evidence" value="ECO:0007669"/>
    <property type="project" value="UniProtKB-SubCell"/>
</dbReference>
<evidence type="ECO:0000256" key="2">
    <source>
        <dbReference type="ARBA" id="ARBA00022692"/>
    </source>
</evidence>
<sequence>MNLLLVSISVSDLLVSVLGTPFSFAASTQGRWLIGRAGCVWYGFINACLGASVLRTLLHHVGAHYSRRQRLPPGAGRDLLLLDLLCGLDRASVTGLEQIRTRGTWNHLLGGLEDSDAKQYLLHYQPFHLLPALLATFGPPDLLTPEASITPSLLAKCSTVVNPFIYVFMNKQFYRCFRAFFCCSGPQRGSSLKTISRVTKTFRTVHQEKEIHATVPAPYTPGATPNSIHGSSQGANDVALSSETPAVVDLKPKVILVALYRE</sequence>
<evidence type="ECO:0000256" key="4">
    <source>
        <dbReference type="ARBA" id="ARBA00023040"/>
    </source>
</evidence>
<dbReference type="PRINTS" id="PR00237">
    <property type="entry name" value="GPCRRHODOPSN"/>
</dbReference>
<evidence type="ECO:0000256" key="5">
    <source>
        <dbReference type="ARBA" id="ARBA00023136"/>
    </source>
</evidence>
<evidence type="ECO:0000259" key="9">
    <source>
        <dbReference type="PROSITE" id="PS50262"/>
    </source>
</evidence>
<dbReference type="SUPFAM" id="SSF81321">
    <property type="entry name" value="Family A G protein-coupled receptor-like"/>
    <property type="match status" value="2"/>
</dbReference>
<keyword evidence="4" id="KW-0297">G-protein coupled receptor</keyword>
<dbReference type="Gene3D" id="1.20.1070.10">
    <property type="entry name" value="Rhodopsin 7-helix transmembrane proteins"/>
    <property type="match status" value="2"/>
</dbReference>
<dbReference type="GO" id="GO:0004930">
    <property type="term" value="F:G protein-coupled receptor activity"/>
    <property type="evidence" value="ECO:0007669"/>
    <property type="project" value="UniProtKB-KW"/>
</dbReference>
<keyword evidence="8" id="KW-0732">Signal</keyword>
<feature type="chain" id="PRO_5008373158" evidence="8">
    <location>
        <begin position="20"/>
        <end position="262"/>
    </location>
</feature>
<evidence type="ECO:0000256" key="6">
    <source>
        <dbReference type="ARBA" id="ARBA00023170"/>
    </source>
</evidence>
<keyword evidence="6" id="KW-0675">Receptor</keyword>
<organism evidence="10">
    <name type="scientific">Nothobranchius kuhntae</name>
    <name type="common">Beira killifish</name>
    <dbReference type="NCBI Taxonomy" id="321403"/>
    <lineage>
        <taxon>Eukaryota</taxon>
        <taxon>Metazoa</taxon>
        <taxon>Chordata</taxon>
        <taxon>Craniata</taxon>
        <taxon>Vertebrata</taxon>
        <taxon>Euteleostomi</taxon>
        <taxon>Actinopterygii</taxon>
        <taxon>Neopterygii</taxon>
        <taxon>Teleostei</taxon>
        <taxon>Neoteleostei</taxon>
        <taxon>Acanthomorphata</taxon>
        <taxon>Ovalentaria</taxon>
        <taxon>Atherinomorphae</taxon>
        <taxon>Cyprinodontiformes</taxon>
        <taxon>Nothobranchiidae</taxon>
        <taxon>Nothobranchius</taxon>
    </lineage>
</organism>
<evidence type="ECO:0000256" key="1">
    <source>
        <dbReference type="ARBA" id="ARBA00004141"/>
    </source>
</evidence>
<evidence type="ECO:0000256" key="7">
    <source>
        <dbReference type="ARBA" id="ARBA00023224"/>
    </source>
</evidence>
<evidence type="ECO:0000313" key="10">
    <source>
        <dbReference type="EMBL" id="SBR23657.1"/>
    </source>
</evidence>
<dbReference type="InterPro" id="IPR050125">
    <property type="entry name" value="GPCR_opsins"/>
</dbReference>